<accession>A0ABU0QA15</accession>
<feature type="compositionally biased region" description="Polar residues" evidence="1">
    <location>
        <begin position="366"/>
        <end position="376"/>
    </location>
</feature>
<keyword evidence="2" id="KW-0472">Membrane</keyword>
<protein>
    <submittedName>
        <fullName evidence="3">Uncharacterized protein</fullName>
    </submittedName>
</protein>
<evidence type="ECO:0000256" key="2">
    <source>
        <dbReference type="SAM" id="Phobius"/>
    </source>
</evidence>
<dbReference type="RefSeq" id="WP_307046881.1">
    <property type="nucleotide sequence ID" value="NZ_JAUSYA010000001.1"/>
</dbReference>
<keyword evidence="4" id="KW-1185">Reference proteome</keyword>
<evidence type="ECO:0000313" key="3">
    <source>
        <dbReference type="EMBL" id="MDQ0687011.1"/>
    </source>
</evidence>
<feature type="region of interest" description="Disordered" evidence="1">
    <location>
        <begin position="28"/>
        <end position="71"/>
    </location>
</feature>
<dbReference type="Proteomes" id="UP001243364">
    <property type="component" value="Unassembled WGS sequence"/>
</dbReference>
<dbReference type="EMBL" id="JAUSYA010000001">
    <property type="protein sequence ID" value="MDQ0687011.1"/>
    <property type="molecule type" value="Genomic_DNA"/>
</dbReference>
<proteinExistence type="predicted"/>
<reference evidence="3 4" key="1">
    <citation type="submission" date="2023-07" db="EMBL/GenBank/DDBJ databases">
        <title>Comparative genomics of wheat-associated soil bacteria to identify genetic determinants of phenazine resistance.</title>
        <authorList>
            <person name="Mouncey N."/>
        </authorList>
    </citation>
    <scope>NUCLEOTIDE SEQUENCE [LARGE SCALE GENOMIC DNA]</scope>
    <source>
        <strain evidence="3 4">W4I19-2</strain>
    </source>
</reference>
<evidence type="ECO:0000256" key="1">
    <source>
        <dbReference type="SAM" id="MobiDB-lite"/>
    </source>
</evidence>
<gene>
    <name evidence="3" type="ORF">QFZ56_005974</name>
</gene>
<evidence type="ECO:0000313" key="4">
    <source>
        <dbReference type="Proteomes" id="UP001243364"/>
    </source>
</evidence>
<feature type="transmembrane region" description="Helical" evidence="2">
    <location>
        <begin position="77"/>
        <end position="94"/>
    </location>
</feature>
<sequence length="376" mass="40202">MVGKPSDEAGDNSSISDEEWQAFLRDSELGAASAPKEPSARARMVTERLRHQGEPEGWRAGPVPRDMNGGTRRRRQMWSVLGVAVALGLVAVAVRPSLLPGDPFGTGEPGAAAASPLPAETVAPTAAPGTVPDQTPTIDRPFAGSPALAWADGEAGVVLPAARAVGSASKERVTKALELTRKLLVGANLDPKTLRGERPTVAFSVLDPKQPNLLDDLDAFLRSPDRTHDPLTLFSRFDPDETRVVGAVVKTRGRMTYKNGKHDGVTVHADYTFVYPVRPAEGPPEVTRTIVRRVVDVELPDPAHYDVTPGRLLVVRYDEELFNSACDVHDGFLHPRFRSAEPTGTAQTGPTVDPYDRSKAVGGESASDSCGTASRL</sequence>
<feature type="region of interest" description="Disordered" evidence="1">
    <location>
        <begin position="337"/>
        <end position="376"/>
    </location>
</feature>
<keyword evidence="2" id="KW-1133">Transmembrane helix</keyword>
<comment type="caution">
    <text evidence="3">The sequence shown here is derived from an EMBL/GenBank/DDBJ whole genome shotgun (WGS) entry which is preliminary data.</text>
</comment>
<keyword evidence="2" id="KW-0812">Transmembrane</keyword>
<feature type="compositionally biased region" description="Basic and acidic residues" evidence="1">
    <location>
        <begin position="38"/>
        <end position="57"/>
    </location>
</feature>
<name>A0ABU0QA15_STRAH</name>
<organism evidence="3 4">
    <name type="scientific">Streptomyces achromogenes</name>
    <dbReference type="NCBI Taxonomy" id="67255"/>
    <lineage>
        <taxon>Bacteria</taxon>
        <taxon>Bacillati</taxon>
        <taxon>Actinomycetota</taxon>
        <taxon>Actinomycetes</taxon>
        <taxon>Kitasatosporales</taxon>
        <taxon>Streptomycetaceae</taxon>
        <taxon>Streptomyces</taxon>
    </lineage>
</organism>